<sequence length="196" mass="21667">MYIVDNLSLKSFAILDSHGKEQNALARDTVINDFVTEHDNIKSIPAMKRPYEDDDATDSLCINCSSQVHAELSNLFDTSPYSSSLKQGEYAPLTDDIFSKALVTSSIRLDEKGLVSIGATSSHFQLNTIKDSLASKIFIDVNSLKFAKVLIEDPSTTHVSDIGIISHQLRQVRSKFRLPSTYSLCRASGQITLNHT</sequence>
<name>A0ABP9ZCU3_9FUNG</name>
<proteinExistence type="predicted"/>
<dbReference type="EMBL" id="BAABUK010000036">
    <property type="protein sequence ID" value="GAA5816945.1"/>
    <property type="molecule type" value="Genomic_DNA"/>
</dbReference>
<evidence type="ECO:0000313" key="1">
    <source>
        <dbReference type="EMBL" id="GAA5816945.1"/>
    </source>
</evidence>
<organism evidence="1 2">
    <name type="scientific">Mucor flavus</name>
    <dbReference type="NCBI Taxonomy" id="439312"/>
    <lineage>
        <taxon>Eukaryota</taxon>
        <taxon>Fungi</taxon>
        <taxon>Fungi incertae sedis</taxon>
        <taxon>Mucoromycota</taxon>
        <taxon>Mucoromycotina</taxon>
        <taxon>Mucoromycetes</taxon>
        <taxon>Mucorales</taxon>
        <taxon>Mucorineae</taxon>
        <taxon>Mucoraceae</taxon>
        <taxon>Mucor</taxon>
    </lineage>
</organism>
<evidence type="ECO:0000313" key="2">
    <source>
        <dbReference type="Proteomes" id="UP001473302"/>
    </source>
</evidence>
<reference evidence="1 2" key="1">
    <citation type="submission" date="2024-04" db="EMBL/GenBank/DDBJ databases">
        <title>genome sequences of Mucor flavus KT1a and Helicostylum pulchrum KT1b strains isolated from the surface of a dry-aged beef.</title>
        <authorList>
            <person name="Toyotome T."/>
            <person name="Hosono M."/>
            <person name="Torimaru M."/>
            <person name="Fukuda K."/>
            <person name="Mikami N."/>
        </authorList>
    </citation>
    <scope>NUCLEOTIDE SEQUENCE [LARGE SCALE GENOMIC DNA]</scope>
    <source>
        <strain evidence="1 2">KT1a</strain>
    </source>
</reference>
<gene>
    <name evidence="1" type="ORF">MFLAVUS_010480</name>
</gene>
<accession>A0ABP9ZCU3</accession>
<comment type="caution">
    <text evidence="1">The sequence shown here is derived from an EMBL/GenBank/DDBJ whole genome shotgun (WGS) entry which is preliminary data.</text>
</comment>
<protein>
    <submittedName>
        <fullName evidence="1">Uncharacterized protein</fullName>
    </submittedName>
</protein>
<dbReference type="Proteomes" id="UP001473302">
    <property type="component" value="Unassembled WGS sequence"/>
</dbReference>
<keyword evidence="2" id="KW-1185">Reference proteome</keyword>